<feature type="region of interest" description="Disordered" evidence="1">
    <location>
        <begin position="44"/>
        <end position="88"/>
    </location>
</feature>
<keyword evidence="3" id="KW-1185">Reference proteome</keyword>
<protein>
    <submittedName>
        <fullName evidence="2">Uncharacterized protein</fullName>
    </submittedName>
</protein>
<dbReference type="RefSeq" id="XP_060412289.1">
    <property type="nucleotide sequence ID" value="XM_060558232.1"/>
</dbReference>
<comment type="caution">
    <text evidence="2">The sequence shown here is derived from an EMBL/GenBank/DDBJ whole genome shotgun (WGS) entry which is preliminary data.</text>
</comment>
<accession>A0AAD8PWA2</accession>
<dbReference type="EMBL" id="JAHLJV010000046">
    <property type="protein sequence ID" value="KAK1585255.1"/>
    <property type="molecule type" value="Genomic_DNA"/>
</dbReference>
<organism evidence="2 3">
    <name type="scientific">Colletotrichum navitas</name>
    <dbReference type="NCBI Taxonomy" id="681940"/>
    <lineage>
        <taxon>Eukaryota</taxon>
        <taxon>Fungi</taxon>
        <taxon>Dikarya</taxon>
        <taxon>Ascomycota</taxon>
        <taxon>Pezizomycotina</taxon>
        <taxon>Sordariomycetes</taxon>
        <taxon>Hypocreomycetidae</taxon>
        <taxon>Glomerellales</taxon>
        <taxon>Glomerellaceae</taxon>
        <taxon>Colletotrichum</taxon>
        <taxon>Colletotrichum graminicola species complex</taxon>
    </lineage>
</organism>
<evidence type="ECO:0000313" key="2">
    <source>
        <dbReference type="EMBL" id="KAK1585255.1"/>
    </source>
</evidence>
<dbReference type="GeneID" id="85442472"/>
<reference evidence="2" key="1">
    <citation type="submission" date="2021-06" db="EMBL/GenBank/DDBJ databases">
        <title>Comparative genomics, transcriptomics and evolutionary studies reveal genomic signatures of adaptation to plant cell wall in hemibiotrophic fungi.</title>
        <authorList>
            <consortium name="DOE Joint Genome Institute"/>
            <person name="Baroncelli R."/>
            <person name="Diaz J.F."/>
            <person name="Benocci T."/>
            <person name="Peng M."/>
            <person name="Battaglia E."/>
            <person name="Haridas S."/>
            <person name="Andreopoulos W."/>
            <person name="Labutti K."/>
            <person name="Pangilinan J."/>
            <person name="Floch G.L."/>
            <person name="Makela M.R."/>
            <person name="Henrissat B."/>
            <person name="Grigoriev I.V."/>
            <person name="Crouch J.A."/>
            <person name="De Vries R.P."/>
            <person name="Sukno S.A."/>
            <person name="Thon M.R."/>
        </authorList>
    </citation>
    <scope>NUCLEOTIDE SEQUENCE</scope>
    <source>
        <strain evidence="2">CBS 125086</strain>
    </source>
</reference>
<proteinExistence type="predicted"/>
<sequence length="170" mass="18188">MGTCYCLGVSAKVSFVSQAPVVAIVGGFVCGLGQQMQRGRSCKVTDGRDKAIGNPDVSSDFSRARGGGGQESKGRRPSGHRAVGGSGRGSEVAALQGWHLNYGHPHNHIHNSRDWIDQEEKDEGIPSCTPRAREATLFARSEARSRLFPFPFPFPFPSPRLSPPSPSPSS</sequence>
<evidence type="ECO:0000313" key="3">
    <source>
        <dbReference type="Proteomes" id="UP001230504"/>
    </source>
</evidence>
<dbReference type="AlphaFoldDB" id="A0AAD8PWA2"/>
<name>A0AAD8PWA2_9PEZI</name>
<evidence type="ECO:0000256" key="1">
    <source>
        <dbReference type="SAM" id="MobiDB-lite"/>
    </source>
</evidence>
<gene>
    <name evidence="2" type="ORF">LY79DRAFT_559173</name>
</gene>
<dbReference type="Proteomes" id="UP001230504">
    <property type="component" value="Unassembled WGS sequence"/>
</dbReference>